<evidence type="ECO:0000313" key="9">
    <source>
        <dbReference type="Proteomes" id="UP001338125"/>
    </source>
</evidence>
<proteinExistence type="inferred from homology"/>
<comment type="function">
    <text evidence="5">Non-catalytic subunit of the queuine tRNA-ribosyltransferase (TGT) that catalyzes the base-exchange of a guanine (G) residue with queuine (Q) at position 34 (anticodon wobble position) in tRNAs with GU(N) anticodons (tRNA-Asp, -Asn, -His and -Tyr), resulting in the hypermodified nucleoside queuosine (7-(((4,5-cis-dihydroxy-2-cyclopenten-1-yl)amino)methyl)-7-deazaguanosine).</text>
</comment>
<evidence type="ECO:0000256" key="4">
    <source>
        <dbReference type="ARBA" id="ARBA00022833"/>
    </source>
</evidence>
<dbReference type="HAMAP" id="MF_03043">
    <property type="entry name" value="QTRT2"/>
    <property type="match status" value="1"/>
</dbReference>
<accession>A0ABR0SM52</accession>
<comment type="subcellular location">
    <subcellularLocation>
        <location evidence="5">Cytoplasm</location>
    </subcellularLocation>
</comment>
<reference evidence="8 9" key="1">
    <citation type="submission" date="2024-01" db="EMBL/GenBank/DDBJ databases">
        <title>Complete genome of Cladobotryum mycophilum ATHUM6906.</title>
        <authorList>
            <person name="Christinaki A.C."/>
            <person name="Myridakis A.I."/>
            <person name="Kouvelis V.N."/>
        </authorList>
    </citation>
    <scope>NUCLEOTIDE SEQUENCE [LARGE SCALE GENOMIC DNA]</scope>
    <source>
        <strain evidence="8 9">ATHUM6906</strain>
    </source>
</reference>
<dbReference type="PANTHER" id="PTHR46064">
    <property type="entry name" value="QUEUINE TRNA-RIBOSYLTRANSFERASE ACCESSORY SUBUNIT 2"/>
    <property type="match status" value="1"/>
</dbReference>
<evidence type="ECO:0000256" key="3">
    <source>
        <dbReference type="ARBA" id="ARBA00022723"/>
    </source>
</evidence>
<comment type="cofactor">
    <cofactor evidence="5">
        <name>Zn(2+)</name>
        <dbReference type="ChEBI" id="CHEBI:29105"/>
    </cofactor>
    <text evidence="5">Binds 1 zinc ion per subunit.</text>
</comment>
<dbReference type="Proteomes" id="UP001338125">
    <property type="component" value="Unassembled WGS sequence"/>
</dbReference>
<keyword evidence="1 5" id="KW-0963">Cytoplasm</keyword>
<feature type="compositionally biased region" description="Polar residues" evidence="6">
    <location>
        <begin position="443"/>
        <end position="452"/>
    </location>
</feature>
<feature type="binding site" evidence="5">
    <location>
        <position position="332"/>
    </location>
    <ligand>
        <name>Zn(2+)</name>
        <dbReference type="ChEBI" id="CHEBI:29105"/>
    </ligand>
</feature>
<dbReference type="NCBIfam" id="TIGR00449">
    <property type="entry name" value="tgt_general"/>
    <property type="match status" value="1"/>
</dbReference>
<keyword evidence="9" id="KW-1185">Reference proteome</keyword>
<name>A0ABR0SM52_9HYPO</name>
<evidence type="ECO:0000256" key="6">
    <source>
        <dbReference type="SAM" id="MobiDB-lite"/>
    </source>
</evidence>
<comment type="similarity">
    <text evidence="5">Belongs to the queuine tRNA-ribosyltransferase family. QTRT2 subfamily.</text>
</comment>
<evidence type="ECO:0000256" key="1">
    <source>
        <dbReference type="ARBA" id="ARBA00022490"/>
    </source>
</evidence>
<evidence type="ECO:0000256" key="5">
    <source>
        <dbReference type="HAMAP-Rule" id="MF_03043"/>
    </source>
</evidence>
<dbReference type="InterPro" id="IPR050852">
    <property type="entry name" value="Queuine_tRNA-ribosyltrfase"/>
</dbReference>
<dbReference type="InterPro" id="IPR028592">
    <property type="entry name" value="QTRTD1"/>
</dbReference>
<comment type="subunit">
    <text evidence="5">Heterodimer of a catalytic subunit and an accessory subunit.</text>
</comment>
<feature type="binding site" evidence="5">
    <location>
        <position position="337"/>
    </location>
    <ligand>
        <name>Zn(2+)</name>
        <dbReference type="ChEBI" id="CHEBI:29105"/>
    </ligand>
</feature>
<dbReference type="Pfam" id="PF01702">
    <property type="entry name" value="TGT"/>
    <property type="match status" value="1"/>
</dbReference>
<organism evidence="8 9">
    <name type="scientific">Cladobotryum mycophilum</name>
    <dbReference type="NCBI Taxonomy" id="491253"/>
    <lineage>
        <taxon>Eukaryota</taxon>
        <taxon>Fungi</taxon>
        <taxon>Dikarya</taxon>
        <taxon>Ascomycota</taxon>
        <taxon>Pezizomycotina</taxon>
        <taxon>Sordariomycetes</taxon>
        <taxon>Hypocreomycetidae</taxon>
        <taxon>Hypocreales</taxon>
        <taxon>Hypocreaceae</taxon>
        <taxon>Cladobotryum</taxon>
    </lineage>
</organism>
<keyword evidence="2 5" id="KW-0819">tRNA processing</keyword>
<evidence type="ECO:0000256" key="2">
    <source>
        <dbReference type="ARBA" id="ARBA00022694"/>
    </source>
</evidence>
<sequence>MSEHEQQQTSSDMSSRKIFETSAGLTARLGRLSLPNRKLIETPTFIVATSRGVVPHLTPDNLKKYSSVNAVYMGLEDFIEKKDSPVFQTPNGDARRLHSFTALPSEVITVLGPRRCPAVTTPVGNTVKTISVFTSTGFRNVTVPEYASAIESLQPDIVLPMADLPHTSTTPVSKKLVRMVEHTEVWMDEFFKQLSPKERLDNPGISVFAPVLPVEYPIQWDYLRYLSEDVREDISGLAVYSTNIVPELINYPSLIPLPKISMDLPKTPHDVLRQIALGIDICTLPFVNNVSDSGVALTFSFPAWANKGVQPLGINMWSPEHSTAVVPLAEGCQCYACTKHHRAYLQHLLNAKEMLGWNLLQIHNYNVINEFFKGIRESLSKGPEQFENDRQKFLAMYEPSLPEGTGARPRARGYHFKSEANQDKINQPSWTDLDKSGGATPGESGTTVSPEGNGQGDTLIPNVDKEAIKAVVEDVLAGALEDK</sequence>
<dbReference type="InterPro" id="IPR036511">
    <property type="entry name" value="TGT-like_sf"/>
</dbReference>
<gene>
    <name evidence="8" type="ORF">PT974_06663</name>
</gene>
<feature type="binding site" evidence="5">
    <location>
        <position position="363"/>
    </location>
    <ligand>
        <name>Zn(2+)</name>
        <dbReference type="ChEBI" id="CHEBI:29105"/>
    </ligand>
</feature>
<dbReference type="InterPro" id="IPR002616">
    <property type="entry name" value="tRNA_ribo_trans-like"/>
</dbReference>
<feature type="binding site" evidence="5">
    <location>
        <position position="334"/>
    </location>
    <ligand>
        <name>Zn(2+)</name>
        <dbReference type="ChEBI" id="CHEBI:29105"/>
    </ligand>
</feature>
<dbReference type="PANTHER" id="PTHR46064:SF1">
    <property type="entry name" value="QUEUINE TRNA-RIBOSYLTRANSFERASE ACCESSORY SUBUNIT 2"/>
    <property type="match status" value="1"/>
</dbReference>
<feature type="domain" description="tRNA-guanine(15) transglycosylase-like" evidence="7">
    <location>
        <begin position="27"/>
        <end position="398"/>
    </location>
</feature>
<dbReference type="EMBL" id="JAVFKD010000012">
    <property type="protein sequence ID" value="KAK5993234.1"/>
    <property type="molecule type" value="Genomic_DNA"/>
</dbReference>
<dbReference type="SUPFAM" id="SSF51713">
    <property type="entry name" value="tRNA-guanine transglycosylase"/>
    <property type="match status" value="1"/>
</dbReference>
<keyword evidence="4 5" id="KW-0862">Zinc</keyword>
<feature type="region of interest" description="Disordered" evidence="6">
    <location>
        <begin position="417"/>
        <end position="461"/>
    </location>
</feature>
<protein>
    <recommendedName>
        <fullName evidence="5">Queuine tRNA-ribosyltransferase accessory subunit 2</fullName>
    </recommendedName>
    <alternativeName>
        <fullName evidence="5">Queuine tRNA-ribosyltransferase domain-containing protein 1</fullName>
    </alternativeName>
</protein>
<evidence type="ECO:0000259" key="7">
    <source>
        <dbReference type="Pfam" id="PF01702"/>
    </source>
</evidence>
<keyword evidence="3 5" id="KW-0479">Metal-binding</keyword>
<dbReference type="Gene3D" id="3.20.20.105">
    <property type="entry name" value="Queuine tRNA-ribosyltransferase-like"/>
    <property type="match status" value="1"/>
</dbReference>
<evidence type="ECO:0000313" key="8">
    <source>
        <dbReference type="EMBL" id="KAK5993234.1"/>
    </source>
</evidence>
<comment type="caution">
    <text evidence="8">The sequence shown here is derived from an EMBL/GenBank/DDBJ whole genome shotgun (WGS) entry which is preliminary data.</text>
</comment>